<sequence>MSDHMEFDRYGMPIVWDVNQLGEIEQMSFPMRCMRCQHVHDTAKVEVVQRYADCTVWKCPRCGAHIDDRPIGWGGSAEPLSAGR</sequence>
<reference evidence="2" key="1">
    <citation type="submission" date="2018-04" db="EMBL/GenBank/DDBJ databases">
        <authorList>
            <person name="Go L.Y."/>
            <person name="Mitchell J.A."/>
        </authorList>
    </citation>
    <scope>NUCLEOTIDE SEQUENCE [LARGE SCALE GENOMIC DNA]</scope>
</reference>
<keyword evidence="2" id="KW-1185">Reference proteome</keyword>
<dbReference type="EMBL" id="MH183162">
    <property type="protein sequence ID" value="AWN07758.1"/>
    <property type="molecule type" value="Genomic_DNA"/>
</dbReference>
<gene>
    <name evidence="1" type="primary">87</name>
    <name evidence="1" type="ORF">PBI_HENDRIX_87</name>
</gene>
<accession>A0A2U8UUB7</accession>
<dbReference type="KEGG" id="vg:54992554"/>
<dbReference type="RefSeq" id="YP_009802025.1">
    <property type="nucleotide sequence ID" value="NC_047977.1"/>
</dbReference>
<protein>
    <submittedName>
        <fullName evidence="1">Uncharacterized protein</fullName>
    </submittedName>
</protein>
<dbReference type="GeneID" id="54992554"/>
<organism evidence="1 2">
    <name type="scientific">Microbacterium phage Hendrix</name>
    <dbReference type="NCBI Taxonomy" id="2182341"/>
    <lineage>
        <taxon>Viruses</taxon>
        <taxon>Duplodnaviria</taxon>
        <taxon>Heunggongvirae</taxon>
        <taxon>Uroviricota</taxon>
        <taxon>Caudoviricetes</taxon>
        <taxon>Rogerhendrixvirus</taxon>
        <taxon>Rogerhendrixvirus hendrix</taxon>
    </lineage>
</organism>
<dbReference type="Proteomes" id="UP000247284">
    <property type="component" value="Segment"/>
</dbReference>
<proteinExistence type="predicted"/>
<evidence type="ECO:0000313" key="1">
    <source>
        <dbReference type="EMBL" id="AWN07758.1"/>
    </source>
</evidence>
<evidence type="ECO:0000313" key="2">
    <source>
        <dbReference type="Proteomes" id="UP000247284"/>
    </source>
</evidence>
<name>A0A2U8UUB7_9CAUD</name>